<organism evidence="9 10">
    <name type="scientific">Kribbella kalugense</name>
    <dbReference type="NCBI Taxonomy" id="2512221"/>
    <lineage>
        <taxon>Bacteria</taxon>
        <taxon>Bacillati</taxon>
        <taxon>Actinomycetota</taxon>
        <taxon>Actinomycetes</taxon>
        <taxon>Propionibacteriales</taxon>
        <taxon>Kribbellaceae</taxon>
        <taxon>Kribbella</taxon>
    </lineage>
</organism>
<dbReference type="PANTHER" id="PTHR30353">
    <property type="entry name" value="INNER MEMBRANE PROTEIN DEDA-RELATED"/>
    <property type="match status" value="1"/>
</dbReference>
<protein>
    <submittedName>
        <fullName evidence="9">Membrane protein DedA with SNARE-associated domain</fullName>
    </submittedName>
</protein>
<dbReference type="InterPro" id="IPR032816">
    <property type="entry name" value="VTT_dom"/>
</dbReference>
<evidence type="ECO:0000256" key="4">
    <source>
        <dbReference type="ARBA" id="ARBA00022692"/>
    </source>
</evidence>
<feature type="domain" description="VTT" evidence="8">
    <location>
        <begin position="36"/>
        <end position="160"/>
    </location>
</feature>
<gene>
    <name evidence="9" type="ORF">EV650_2844</name>
</gene>
<feature type="transmembrane region" description="Helical" evidence="7">
    <location>
        <begin position="140"/>
        <end position="161"/>
    </location>
</feature>
<evidence type="ECO:0000256" key="5">
    <source>
        <dbReference type="ARBA" id="ARBA00022989"/>
    </source>
</evidence>
<evidence type="ECO:0000256" key="7">
    <source>
        <dbReference type="RuleBase" id="RU367016"/>
    </source>
</evidence>
<feature type="transmembrane region" description="Helical" evidence="7">
    <location>
        <begin position="173"/>
        <end position="192"/>
    </location>
</feature>
<dbReference type="PANTHER" id="PTHR30353:SF15">
    <property type="entry name" value="INNER MEMBRANE PROTEIN YABI"/>
    <property type="match status" value="1"/>
</dbReference>
<dbReference type="Proteomes" id="UP000295447">
    <property type="component" value="Unassembled WGS sequence"/>
</dbReference>
<evidence type="ECO:0000313" key="9">
    <source>
        <dbReference type="EMBL" id="TDW23983.1"/>
    </source>
</evidence>
<keyword evidence="5 7" id="KW-1133">Transmembrane helix</keyword>
<dbReference type="EMBL" id="SODF01000001">
    <property type="protein sequence ID" value="TDW23983.1"/>
    <property type="molecule type" value="Genomic_DNA"/>
</dbReference>
<comment type="caution">
    <text evidence="9">The sequence shown here is derived from an EMBL/GenBank/DDBJ whole genome shotgun (WGS) entry which is preliminary data.</text>
</comment>
<dbReference type="RefSeq" id="WP_134119070.1">
    <property type="nucleotide sequence ID" value="NZ_SODF01000001.1"/>
</dbReference>
<comment type="subcellular location">
    <subcellularLocation>
        <location evidence="1 7">Cell membrane</location>
        <topology evidence="1 7">Multi-pass membrane protein</topology>
    </subcellularLocation>
</comment>
<feature type="transmembrane region" description="Helical" evidence="7">
    <location>
        <begin position="7"/>
        <end position="26"/>
    </location>
</feature>
<name>A0A4R8A0F7_9ACTN</name>
<feature type="transmembrane region" description="Helical" evidence="7">
    <location>
        <begin position="46"/>
        <end position="69"/>
    </location>
</feature>
<comment type="similarity">
    <text evidence="2 7">Belongs to the DedA family.</text>
</comment>
<dbReference type="OrthoDB" id="9813426at2"/>
<evidence type="ECO:0000256" key="1">
    <source>
        <dbReference type="ARBA" id="ARBA00004651"/>
    </source>
</evidence>
<evidence type="ECO:0000256" key="3">
    <source>
        <dbReference type="ARBA" id="ARBA00022475"/>
    </source>
</evidence>
<dbReference type="InterPro" id="IPR032818">
    <property type="entry name" value="DedA-like"/>
</dbReference>
<proteinExistence type="inferred from homology"/>
<dbReference type="Pfam" id="PF09335">
    <property type="entry name" value="VTT_dom"/>
    <property type="match status" value="1"/>
</dbReference>
<evidence type="ECO:0000256" key="6">
    <source>
        <dbReference type="ARBA" id="ARBA00023136"/>
    </source>
</evidence>
<evidence type="ECO:0000313" key="10">
    <source>
        <dbReference type="Proteomes" id="UP000295447"/>
    </source>
</evidence>
<sequence>MNRLTDWLLGLHGLAVYGIVGLLVFAEDALFVGFVLPGETAAVLGGVIAALGHASLAIVLIVVIAGAILGDTVGYEVGRYFGPRLLASRFLKRRSGRLDAARKQLADRGGTAVFLGRFVAFFRATMPALAGASGMRYLKFLSFNAAGGIIWGTAVVLVGYLAGNSYTKVEKTFGRLAALVVAAVVVAVIVVWRVRRRRSED</sequence>
<dbReference type="GO" id="GO:0005886">
    <property type="term" value="C:plasma membrane"/>
    <property type="evidence" value="ECO:0007669"/>
    <property type="project" value="UniProtKB-SubCell"/>
</dbReference>
<keyword evidence="6 7" id="KW-0472">Membrane</keyword>
<accession>A0A4R8A0F7</accession>
<keyword evidence="3 7" id="KW-1003">Cell membrane</keyword>
<keyword evidence="4 7" id="KW-0812">Transmembrane</keyword>
<keyword evidence="10" id="KW-1185">Reference proteome</keyword>
<evidence type="ECO:0000256" key="2">
    <source>
        <dbReference type="ARBA" id="ARBA00010792"/>
    </source>
</evidence>
<evidence type="ECO:0000259" key="8">
    <source>
        <dbReference type="Pfam" id="PF09335"/>
    </source>
</evidence>
<reference evidence="9 10" key="1">
    <citation type="submission" date="2019-03" db="EMBL/GenBank/DDBJ databases">
        <title>Genomic Encyclopedia of Type Strains, Phase III (KMG-III): the genomes of soil and plant-associated and newly described type strains.</title>
        <authorList>
            <person name="Whitman W."/>
        </authorList>
    </citation>
    <scope>NUCLEOTIDE SEQUENCE [LARGE SCALE GENOMIC DNA]</scope>
    <source>
        <strain evidence="9 10">VKM Ac-2570</strain>
    </source>
</reference>
<dbReference type="AlphaFoldDB" id="A0A4R8A0F7"/>